<feature type="chain" id="PRO_5046336594" evidence="1">
    <location>
        <begin position="28"/>
        <end position="130"/>
    </location>
</feature>
<name>A0ABP4B5M4_9ACTN</name>
<evidence type="ECO:0000313" key="2">
    <source>
        <dbReference type="EMBL" id="GAA0946368.1"/>
    </source>
</evidence>
<accession>A0ABP4B5M4</accession>
<proteinExistence type="predicted"/>
<comment type="caution">
    <text evidence="2">The sequence shown here is derived from an EMBL/GenBank/DDBJ whole genome shotgun (WGS) entry which is preliminary data.</text>
</comment>
<dbReference type="EMBL" id="BAAAHK010000009">
    <property type="protein sequence ID" value="GAA0946368.1"/>
    <property type="molecule type" value="Genomic_DNA"/>
</dbReference>
<keyword evidence="1" id="KW-0732">Signal</keyword>
<gene>
    <name evidence="2" type="ORF">GCM10009554_42100</name>
</gene>
<feature type="signal peptide" evidence="1">
    <location>
        <begin position="1"/>
        <end position="27"/>
    </location>
</feature>
<dbReference type="RefSeq" id="WP_343972544.1">
    <property type="nucleotide sequence ID" value="NZ_BAAAHK010000009.1"/>
</dbReference>
<dbReference type="Proteomes" id="UP001500542">
    <property type="component" value="Unassembled WGS sequence"/>
</dbReference>
<organism evidence="2 3">
    <name type="scientific">Kribbella koreensis</name>
    <dbReference type="NCBI Taxonomy" id="57909"/>
    <lineage>
        <taxon>Bacteria</taxon>
        <taxon>Bacillati</taxon>
        <taxon>Actinomycetota</taxon>
        <taxon>Actinomycetes</taxon>
        <taxon>Propionibacteriales</taxon>
        <taxon>Kribbellaceae</taxon>
        <taxon>Kribbella</taxon>
    </lineage>
</organism>
<evidence type="ECO:0000256" key="1">
    <source>
        <dbReference type="SAM" id="SignalP"/>
    </source>
</evidence>
<protein>
    <submittedName>
        <fullName evidence="2">Uncharacterized protein</fullName>
    </submittedName>
</protein>
<sequence>MSSVRNLLIAATLGTASIVAAPVGAQASGTQVQAGLKITHIVCHQQEDFTGADDAYLVQDGKVLWGPVQMISGDSKDIQDVPVTQDHVLTLMEGDSPDDDDNLGAKKITGAGDYQFTDDEANYTVTIANQ</sequence>
<evidence type="ECO:0000313" key="3">
    <source>
        <dbReference type="Proteomes" id="UP001500542"/>
    </source>
</evidence>
<reference evidence="3" key="1">
    <citation type="journal article" date="2019" name="Int. J. Syst. Evol. Microbiol.">
        <title>The Global Catalogue of Microorganisms (GCM) 10K type strain sequencing project: providing services to taxonomists for standard genome sequencing and annotation.</title>
        <authorList>
            <consortium name="The Broad Institute Genomics Platform"/>
            <consortium name="The Broad Institute Genome Sequencing Center for Infectious Disease"/>
            <person name="Wu L."/>
            <person name="Ma J."/>
        </authorList>
    </citation>
    <scope>NUCLEOTIDE SEQUENCE [LARGE SCALE GENOMIC DNA]</scope>
    <source>
        <strain evidence="3">JCM 10977</strain>
    </source>
</reference>
<keyword evidence="3" id="KW-1185">Reference proteome</keyword>